<protein>
    <submittedName>
        <fullName evidence="1">2-haloacid dehalogenase</fullName>
    </submittedName>
</protein>
<reference evidence="2" key="1">
    <citation type="submission" date="2016-10" db="EMBL/GenBank/DDBJ databases">
        <authorList>
            <person name="Varghese N."/>
            <person name="Submissions S."/>
        </authorList>
    </citation>
    <scope>NUCLEOTIDE SEQUENCE [LARGE SCALE GENOMIC DNA]</scope>
    <source>
        <strain evidence="2">JCM 10271</strain>
    </source>
</reference>
<dbReference type="SFLD" id="SFLDG01129">
    <property type="entry name" value="C1.5:_HAD__Beta-PGM__Phosphata"/>
    <property type="match status" value="1"/>
</dbReference>
<dbReference type="InterPro" id="IPR036412">
    <property type="entry name" value="HAD-like_sf"/>
</dbReference>
<dbReference type="CDD" id="cd02603">
    <property type="entry name" value="HAD_sEH-N_like"/>
    <property type="match status" value="1"/>
</dbReference>
<gene>
    <name evidence="1" type="ORF">SAMN05421853_107197</name>
</gene>
<evidence type="ECO:0000313" key="2">
    <source>
        <dbReference type="Proteomes" id="UP000243106"/>
    </source>
</evidence>
<dbReference type="AlphaFoldDB" id="A0A1I5Z2P9"/>
<accession>A0A1I5Z2P9</accession>
<dbReference type="InterPro" id="IPR006439">
    <property type="entry name" value="HAD-SF_hydro_IA"/>
</dbReference>
<dbReference type="Gene3D" id="3.40.50.1000">
    <property type="entry name" value="HAD superfamily/HAD-like"/>
    <property type="match status" value="1"/>
</dbReference>
<organism evidence="1 2">
    <name type="scientific">Roseivivax halotolerans</name>
    <dbReference type="NCBI Taxonomy" id="93684"/>
    <lineage>
        <taxon>Bacteria</taxon>
        <taxon>Pseudomonadati</taxon>
        <taxon>Pseudomonadota</taxon>
        <taxon>Alphaproteobacteria</taxon>
        <taxon>Rhodobacterales</taxon>
        <taxon>Roseobacteraceae</taxon>
        <taxon>Roseivivax</taxon>
    </lineage>
</organism>
<keyword evidence="2" id="KW-1185">Reference proteome</keyword>
<sequence length="207" mass="23685">MSAPDAVVFDIGNVLIEWQPERYFDARIGEARRKRLFAEVDLHEINDRVDRGGDFRETIYGAAEGYPEWREEVRLWHDDWGKIAGPEIPESVALLRRLRDKGVPVFALSNFGIGPFEIARVIWPFLEEFDRAYISGHMAMAKPDAEIYAALEADCRVPPDRLFFTDDRADNIEAARARGWRTHHFSGPDGFGRALVEQGLLEKDDLP</sequence>
<dbReference type="InterPro" id="IPR023214">
    <property type="entry name" value="HAD_sf"/>
</dbReference>
<dbReference type="PANTHER" id="PTHR43611">
    <property type="entry name" value="ALPHA-D-GLUCOSE 1-PHOSPHATE PHOSPHATASE"/>
    <property type="match status" value="1"/>
</dbReference>
<dbReference type="InterPro" id="IPR023198">
    <property type="entry name" value="PGP-like_dom2"/>
</dbReference>
<dbReference type="PRINTS" id="PR00413">
    <property type="entry name" value="HADHALOGNASE"/>
</dbReference>
<dbReference type="SFLD" id="SFLDS00003">
    <property type="entry name" value="Haloacid_Dehalogenase"/>
    <property type="match status" value="1"/>
</dbReference>
<dbReference type="Proteomes" id="UP000243106">
    <property type="component" value="Unassembled WGS sequence"/>
</dbReference>
<dbReference type="RefSeq" id="WP_093012297.1">
    <property type="nucleotide sequence ID" value="NZ_FOXV01000007.1"/>
</dbReference>
<dbReference type="NCBIfam" id="TIGR01509">
    <property type="entry name" value="HAD-SF-IA-v3"/>
    <property type="match status" value="1"/>
</dbReference>
<evidence type="ECO:0000313" key="1">
    <source>
        <dbReference type="EMBL" id="SFQ50756.1"/>
    </source>
</evidence>
<dbReference type="STRING" id="93684.SAMN05421853_107197"/>
<dbReference type="SUPFAM" id="SSF56784">
    <property type="entry name" value="HAD-like"/>
    <property type="match status" value="1"/>
</dbReference>
<dbReference type="EMBL" id="FOXV01000007">
    <property type="protein sequence ID" value="SFQ50756.1"/>
    <property type="molecule type" value="Genomic_DNA"/>
</dbReference>
<dbReference type="Gene3D" id="1.10.150.240">
    <property type="entry name" value="Putative phosphatase, domain 2"/>
    <property type="match status" value="1"/>
</dbReference>
<proteinExistence type="predicted"/>
<dbReference type="PANTHER" id="PTHR43611:SF3">
    <property type="entry name" value="FLAVIN MONONUCLEOTIDE HYDROLASE 1, CHLOROPLATIC"/>
    <property type="match status" value="1"/>
</dbReference>
<dbReference type="Pfam" id="PF00702">
    <property type="entry name" value="Hydrolase"/>
    <property type="match status" value="1"/>
</dbReference>
<name>A0A1I5Z2P9_9RHOB</name>